<keyword evidence="8" id="KW-1208">Phospholipid metabolism</keyword>
<feature type="region of interest" description="Disordered" evidence="9">
    <location>
        <begin position="560"/>
        <end position="590"/>
    </location>
</feature>
<keyword evidence="7" id="KW-0594">Phospholipid biosynthesis</keyword>
<dbReference type="GO" id="GO:0004608">
    <property type="term" value="F:phosphatidylethanolamine N-methyltransferase activity"/>
    <property type="evidence" value="ECO:0007669"/>
    <property type="project" value="TreeGrafter"/>
</dbReference>
<dbReference type="InterPro" id="IPR007318">
    <property type="entry name" value="Phopholipid_MeTrfase"/>
</dbReference>
<comment type="subcellular location">
    <subcellularLocation>
        <location evidence="1">Endomembrane system</location>
        <topology evidence="1">Multi-pass membrane protein</topology>
    </subcellularLocation>
</comment>
<dbReference type="PANTHER" id="PTHR32138:SF0">
    <property type="entry name" value="PHOSPHATIDYLETHANOLAMINE N-METHYLTRANSFERASE"/>
    <property type="match status" value="1"/>
</dbReference>
<evidence type="ECO:0000256" key="4">
    <source>
        <dbReference type="ARBA" id="ARBA00022989"/>
    </source>
</evidence>
<dbReference type="EMBL" id="HBHK01010626">
    <property type="protein sequence ID" value="CAD9679698.1"/>
    <property type="molecule type" value="Transcribed_RNA"/>
</dbReference>
<feature type="transmembrane region" description="Helical" evidence="10">
    <location>
        <begin position="274"/>
        <end position="291"/>
    </location>
</feature>
<evidence type="ECO:0000256" key="3">
    <source>
        <dbReference type="ARBA" id="ARBA00022692"/>
    </source>
</evidence>
<feature type="transmembrane region" description="Helical" evidence="10">
    <location>
        <begin position="101"/>
        <end position="120"/>
    </location>
</feature>
<dbReference type="UniPathway" id="UPA00753"/>
<evidence type="ECO:0000256" key="9">
    <source>
        <dbReference type="SAM" id="MobiDB-lite"/>
    </source>
</evidence>
<keyword evidence="5" id="KW-0443">Lipid metabolism</keyword>
<dbReference type="PANTHER" id="PTHR32138">
    <property type="entry name" value="PHOSPHATIDYLETHANOLAMINE N-METHYLTRANSFERASE"/>
    <property type="match status" value="1"/>
</dbReference>
<name>A0A7S2RSU6_9STRA</name>
<dbReference type="Gene3D" id="3.40.50.150">
    <property type="entry name" value="Vaccinia Virus protein VP39"/>
    <property type="match status" value="1"/>
</dbReference>
<evidence type="ECO:0000256" key="10">
    <source>
        <dbReference type="SAM" id="Phobius"/>
    </source>
</evidence>
<dbReference type="CDD" id="cd02440">
    <property type="entry name" value="AdoMet_MTases"/>
    <property type="match status" value="1"/>
</dbReference>
<evidence type="ECO:0000256" key="5">
    <source>
        <dbReference type="ARBA" id="ARBA00023098"/>
    </source>
</evidence>
<sequence length="909" mass="102705">MMRHRGKENFDASGLPEVIEEYVSHSFDDGKGRSVSMASSVTSDFSDNGAVYESDTSTFSEEFHKRDMGNDVRLGVTLDGLRVFTIPESGSHFDALFTRCYALPSLFAWFGIFSSFFVAWRYAKYPWVMVLVAVFWRLCYNLGVGVLLKRQSSDFAITLFVDRMRQRPFSSTNRCLDIALSGTMVGGRSVLNDHTLPSSYPAWILFRSIVNLVESNDVVAFTLMAYQFGYEERQVPLLSFPNKLIYRVADLVGLLLICLSLYSKMAARRTAGDYGWYWGDFFFLRTGNFILSFDGVFELFPHPMYTVGYGWTYGCAILARSFTVLACAMAFHFSQMLFLIFVEAPHVERLYGNNESVPNVADKLAKKLSPHGKVCTSGFDRPPHEEFTRTSVFVVKNFDIYRASDVNLLLTLLFFVLSVWLGSFKGGPLDDDVFFVGLALGLHIVSALVKSVVLVRQEKTKFWTRHFTKQGLSKQDAFDSWKRLYNLLQSLQHIGFILCSIRLFSVPGSIDGFLHAEYISQMFLGLMLVVISVWSFSSCYEVLGDYGWFYGDFFIPPPSNTENKPGKDRSFTSEEARKAHKRQKRHASLPSSILQSNSMEEERMKLLLSPKVSGDRSSVSSRDFTPPDQPSYKGIYRYLNNPDVYLGHLWMYGFAFIAASFELFAVALLSHAMKIAFLQAVEKPHFRSVYKHHVRKHSTALGKALNGKVSDIKRNETALFLANWVKHPIETGALAPSSQQLAVAMCDTMHLGNNAVVVELGPGTGPFTKEILKRLGGATGTTYLGFELNADFIDRLVTRFPDNKANFLCESAENIIQELNRRGLEHADTVISGLPWAIFSEKLQRDIMTEVHNSLKPGGRFCTFAYLQGLVLPAGQSFKSLLDETFSKVERSPIIWRNMPPAFVYRCQK</sequence>
<feature type="compositionally biased region" description="Basic residues" evidence="9">
    <location>
        <begin position="578"/>
        <end position="587"/>
    </location>
</feature>
<feature type="compositionally biased region" description="Basic and acidic residues" evidence="9">
    <location>
        <begin position="564"/>
        <end position="577"/>
    </location>
</feature>
<keyword evidence="3 10" id="KW-0812">Transmembrane</keyword>
<protein>
    <recommendedName>
        <fullName evidence="11">Methyltransferase domain-containing protein</fullName>
    </recommendedName>
</protein>
<dbReference type="GO" id="GO:0006656">
    <property type="term" value="P:phosphatidylcholine biosynthetic process"/>
    <property type="evidence" value="ECO:0007669"/>
    <property type="project" value="UniProtKB-UniPathway"/>
</dbReference>
<dbReference type="InterPro" id="IPR029063">
    <property type="entry name" value="SAM-dependent_MTases_sf"/>
</dbReference>
<feature type="transmembrane region" description="Helical" evidence="10">
    <location>
        <begin position="523"/>
        <end position="543"/>
    </location>
</feature>
<keyword evidence="2" id="KW-0444">Lipid biosynthesis</keyword>
<dbReference type="Pfam" id="PF04191">
    <property type="entry name" value="PEMT"/>
    <property type="match status" value="3"/>
</dbReference>
<evidence type="ECO:0000256" key="8">
    <source>
        <dbReference type="ARBA" id="ARBA00023264"/>
    </source>
</evidence>
<dbReference type="Pfam" id="PF13649">
    <property type="entry name" value="Methyltransf_25"/>
    <property type="match status" value="1"/>
</dbReference>
<reference evidence="12" key="1">
    <citation type="submission" date="2021-01" db="EMBL/GenBank/DDBJ databases">
        <authorList>
            <person name="Corre E."/>
            <person name="Pelletier E."/>
            <person name="Niang G."/>
            <person name="Scheremetjew M."/>
            <person name="Finn R."/>
            <person name="Kale V."/>
            <person name="Holt S."/>
            <person name="Cochrane G."/>
            <person name="Meng A."/>
            <person name="Brown T."/>
            <person name="Cohen L."/>
        </authorList>
    </citation>
    <scope>NUCLEOTIDE SEQUENCE</scope>
    <source>
        <strain evidence="12">NY070348D</strain>
    </source>
</reference>
<organism evidence="12">
    <name type="scientific">Mucochytrium quahogii</name>
    <dbReference type="NCBI Taxonomy" id="96639"/>
    <lineage>
        <taxon>Eukaryota</taxon>
        <taxon>Sar</taxon>
        <taxon>Stramenopiles</taxon>
        <taxon>Bigyra</taxon>
        <taxon>Labyrinthulomycetes</taxon>
        <taxon>Thraustochytrida</taxon>
        <taxon>Thraustochytriidae</taxon>
        <taxon>Mucochytrium</taxon>
    </lineage>
</organism>
<evidence type="ECO:0000256" key="1">
    <source>
        <dbReference type="ARBA" id="ARBA00004127"/>
    </source>
</evidence>
<dbReference type="EMBL" id="HBHK01010627">
    <property type="protein sequence ID" value="CAD9679701.1"/>
    <property type="molecule type" value="Transcribed_RNA"/>
</dbReference>
<dbReference type="InterPro" id="IPR041698">
    <property type="entry name" value="Methyltransf_25"/>
</dbReference>
<feature type="transmembrane region" description="Helical" evidence="10">
    <location>
        <begin position="649"/>
        <end position="669"/>
    </location>
</feature>
<feature type="domain" description="Methyltransferase" evidence="11">
    <location>
        <begin position="757"/>
        <end position="859"/>
    </location>
</feature>
<dbReference type="SUPFAM" id="SSF53335">
    <property type="entry name" value="S-adenosyl-L-methionine-dependent methyltransferases"/>
    <property type="match status" value="1"/>
</dbReference>
<evidence type="ECO:0000256" key="6">
    <source>
        <dbReference type="ARBA" id="ARBA00023136"/>
    </source>
</evidence>
<evidence type="ECO:0000259" key="11">
    <source>
        <dbReference type="Pfam" id="PF13649"/>
    </source>
</evidence>
<feature type="transmembrane region" description="Helical" evidence="10">
    <location>
        <begin position="311"/>
        <end position="331"/>
    </location>
</feature>
<evidence type="ECO:0000256" key="2">
    <source>
        <dbReference type="ARBA" id="ARBA00022516"/>
    </source>
</evidence>
<evidence type="ECO:0000313" key="12">
    <source>
        <dbReference type="EMBL" id="CAD9679698.1"/>
    </source>
</evidence>
<feature type="transmembrane region" description="Helical" evidence="10">
    <location>
        <begin position="406"/>
        <end position="422"/>
    </location>
</feature>
<evidence type="ECO:0000313" key="13">
    <source>
        <dbReference type="EMBL" id="CAD9679701.1"/>
    </source>
</evidence>
<keyword evidence="6 10" id="KW-0472">Membrane</keyword>
<dbReference type="AlphaFoldDB" id="A0A7S2RSU6"/>
<accession>A0A7S2RSU6</accession>
<keyword evidence="4 10" id="KW-1133">Transmembrane helix</keyword>
<evidence type="ECO:0000256" key="7">
    <source>
        <dbReference type="ARBA" id="ARBA00023209"/>
    </source>
</evidence>
<feature type="transmembrane region" description="Helical" evidence="10">
    <location>
        <begin position="434"/>
        <end position="455"/>
    </location>
</feature>
<dbReference type="GO" id="GO:0012505">
    <property type="term" value="C:endomembrane system"/>
    <property type="evidence" value="ECO:0007669"/>
    <property type="project" value="UniProtKB-SubCell"/>
</dbReference>
<feature type="transmembrane region" description="Helical" evidence="10">
    <location>
        <begin position="126"/>
        <end position="148"/>
    </location>
</feature>
<gene>
    <name evidence="12" type="ORF">QSP1433_LOCUS6651</name>
    <name evidence="13" type="ORF">QSP1433_LOCUS6652</name>
</gene>
<proteinExistence type="predicted"/>